<dbReference type="Gene3D" id="2.30.130.10">
    <property type="entry name" value="PUA domain"/>
    <property type="match status" value="1"/>
</dbReference>
<dbReference type="Pfam" id="PF17785">
    <property type="entry name" value="PUA_3"/>
    <property type="match status" value="1"/>
</dbReference>
<dbReference type="STRING" id="258723.GCA_900169305_01898"/>
<dbReference type="GO" id="GO:0008168">
    <property type="term" value="F:methyltransferase activity"/>
    <property type="evidence" value="ECO:0007669"/>
    <property type="project" value="UniProtKB-KW"/>
</dbReference>
<dbReference type="GO" id="GO:0032259">
    <property type="term" value="P:methylation"/>
    <property type="evidence" value="ECO:0007669"/>
    <property type="project" value="UniProtKB-KW"/>
</dbReference>
<feature type="domain" description="S-adenosylmethionine-dependent methyltransferase" evidence="4">
    <location>
        <begin position="136"/>
        <end position="343"/>
    </location>
</feature>
<dbReference type="PANTHER" id="PTHR43042">
    <property type="entry name" value="SAM-DEPENDENT METHYLTRANSFERASE"/>
    <property type="match status" value="1"/>
</dbReference>
<keyword evidence="3" id="KW-0949">S-adenosyl-L-methionine</keyword>
<accession>A0A1I3W4P8</accession>
<protein>
    <submittedName>
        <fullName evidence="6">23S rRNA (Cytosine1962-C5)-methyltransferase</fullName>
    </submittedName>
</protein>
<evidence type="ECO:0000256" key="3">
    <source>
        <dbReference type="ARBA" id="ARBA00022691"/>
    </source>
</evidence>
<evidence type="ECO:0000256" key="1">
    <source>
        <dbReference type="ARBA" id="ARBA00022603"/>
    </source>
</evidence>
<name>A0A1I3W4P8_9LACT</name>
<dbReference type="InterPro" id="IPR015947">
    <property type="entry name" value="PUA-like_sf"/>
</dbReference>
<gene>
    <name evidence="6" type="ORF">SAMN04488569_100621</name>
</gene>
<evidence type="ECO:0000313" key="7">
    <source>
        <dbReference type="Proteomes" id="UP000199589"/>
    </source>
</evidence>
<evidence type="ECO:0000259" key="4">
    <source>
        <dbReference type="Pfam" id="PF10672"/>
    </source>
</evidence>
<organism evidence="6 7">
    <name type="scientific">Marinilactibacillus piezotolerans</name>
    <dbReference type="NCBI Taxonomy" id="258723"/>
    <lineage>
        <taxon>Bacteria</taxon>
        <taxon>Bacillati</taxon>
        <taxon>Bacillota</taxon>
        <taxon>Bacilli</taxon>
        <taxon>Lactobacillales</taxon>
        <taxon>Carnobacteriaceae</taxon>
        <taxon>Marinilactibacillus</taxon>
    </lineage>
</organism>
<dbReference type="InterPro" id="IPR019614">
    <property type="entry name" value="SAM-dep_methyl-trfase"/>
</dbReference>
<evidence type="ECO:0000256" key="2">
    <source>
        <dbReference type="ARBA" id="ARBA00022679"/>
    </source>
</evidence>
<dbReference type="InterPro" id="IPR036974">
    <property type="entry name" value="PUA_sf"/>
</dbReference>
<dbReference type="Gene3D" id="3.30.750.80">
    <property type="entry name" value="RNA methyltransferase domain (HRMD) like"/>
    <property type="match status" value="1"/>
</dbReference>
<dbReference type="CDD" id="cd02440">
    <property type="entry name" value="AdoMet_MTases"/>
    <property type="match status" value="1"/>
</dbReference>
<dbReference type="CDD" id="cd11572">
    <property type="entry name" value="RlmI_M_like"/>
    <property type="match status" value="1"/>
</dbReference>
<dbReference type="InterPro" id="IPR041532">
    <property type="entry name" value="RlmI-like_PUA"/>
</dbReference>
<dbReference type="GO" id="GO:0003723">
    <property type="term" value="F:RNA binding"/>
    <property type="evidence" value="ECO:0007669"/>
    <property type="project" value="InterPro"/>
</dbReference>
<keyword evidence="7" id="KW-1185">Reference proteome</keyword>
<keyword evidence="1 6" id="KW-0489">Methyltransferase</keyword>
<dbReference type="InterPro" id="IPR029063">
    <property type="entry name" value="SAM-dependent_MTases_sf"/>
</dbReference>
<dbReference type="OrthoDB" id="9805492at2"/>
<proteinExistence type="predicted"/>
<feature type="domain" description="RlmI-like PUA" evidence="5">
    <location>
        <begin position="4"/>
        <end position="65"/>
    </location>
</feature>
<dbReference type="Gene3D" id="3.40.50.150">
    <property type="entry name" value="Vaccinia Virus protein VP39"/>
    <property type="match status" value="1"/>
</dbReference>
<evidence type="ECO:0000259" key="5">
    <source>
        <dbReference type="Pfam" id="PF17785"/>
    </source>
</evidence>
<dbReference type="SUPFAM" id="SSF53335">
    <property type="entry name" value="S-adenosyl-L-methionine-dependent methyltransferases"/>
    <property type="match status" value="1"/>
</dbReference>
<dbReference type="AlphaFoldDB" id="A0A1I3W4P8"/>
<dbReference type="Proteomes" id="UP000199589">
    <property type="component" value="Unassembled WGS sequence"/>
</dbReference>
<dbReference type="SUPFAM" id="SSF88697">
    <property type="entry name" value="PUA domain-like"/>
    <property type="match status" value="1"/>
</dbReference>
<dbReference type="PANTHER" id="PTHR43042:SF3">
    <property type="entry name" value="RIBOSOMAL RNA LARGE SUBUNIT METHYLTRANSFERASE YWBD-RELATED"/>
    <property type="match status" value="1"/>
</dbReference>
<reference evidence="7" key="1">
    <citation type="submission" date="2016-10" db="EMBL/GenBank/DDBJ databases">
        <authorList>
            <person name="Varghese N."/>
            <person name="Submissions S."/>
        </authorList>
    </citation>
    <scope>NUCLEOTIDE SEQUENCE [LARGE SCALE GENOMIC DNA]</scope>
    <source>
        <strain evidence="7">DSM 16108</strain>
    </source>
</reference>
<dbReference type="EMBL" id="FOSJ01000006">
    <property type="protein sequence ID" value="SFK01401.1"/>
    <property type="molecule type" value="Genomic_DNA"/>
</dbReference>
<dbReference type="RefSeq" id="WP_091896017.1">
    <property type="nucleotide sequence ID" value="NZ_FOSJ01000006.1"/>
</dbReference>
<keyword evidence="2 6" id="KW-0808">Transferase</keyword>
<dbReference type="Pfam" id="PF10672">
    <property type="entry name" value="Methyltrans_SAM"/>
    <property type="match status" value="1"/>
</dbReference>
<sequence length="392" mass="45208">MRKLKVKTLAANRLKKGYQALEEYDFKTMGDVIEGEFVEITDQNNNFIGKGYLGEEDRTVGWVLTTDKDEPIDSNFYDRHFRMARDARTAYYADDSTNAFRLFNASGDGIGGITIDYYDGFYIFSWFNQGIYSHREQIYQAFKIAIPDFKGIIEKVRFKNADIQSRHVSGEMPPEPLLIKENGIQYATYINEGWMTGIFLDQRNVRRKLMEEWGTGKKILNTFSYTGAFSVAAAMGGAIKTVNVDAAKRSKSKTIEQFKVNGLNPDDHEIRIIDVFDYLDYAKKHDLKFDIIILDPPTFARTKKRTFSVEKDYVGLVQEALEILADNGILIASTNTWKLSRDDFYQMINEAFDKEQVDAYLLEEYGLPEDFKTNEQYPESDYLKVMVLEKTS</sequence>
<evidence type="ECO:0000313" key="6">
    <source>
        <dbReference type="EMBL" id="SFK01401.1"/>
    </source>
</evidence>